<feature type="region of interest" description="Disordered" evidence="17">
    <location>
        <begin position="75"/>
        <end position="114"/>
    </location>
</feature>
<evidence type="ECO:0000256" key="12">
    <source>
        <dbReference type="ARBA" id="ARBA00023242"/>
    </source>
</evidence>
<keyword evidence="10 16" id="KW-0233">DNA recombination</keyword>
<dbReference type="InterPro" id="IPR027421">
    <property type="entry name" value="DNA_pol_lamdba_lyase_dom_sf"/>
</dbReference>
<evidence type="ECO:0000256" key="2">
    <source>
        <dbReference type="ARBA" id="ARBA00004123"/>
    </source>
</evidence>
<keyword evidence="20" id="KW-1185">Reference proteome</keyword>
<dbReference type="RefSeq" id="XP_013263985.1">
    <property type="nucleotide sequence ID" value="XM_013408531.1"/>
</dbReference>
<dbReference type="SUPFAM" id="SSF47802">
    <property type="entry name" value="DNA polymerase beta, N-terminal domain-like"/>
    <property type="match status" value="1"/>
</dbReference>
<dbReference type="InterPro" id="IPR011335">
    <property type="entry name" value="Restrct_endonuc-II-like"/>
</dbReference>
<dbReference type="CDD" id="cd21036">
    <property type="entry name" value="WH_MUS81"/>
    <property type="match status" value="1"/>
</dbReference>
<dbReference type="GO" id="GO:0006308">
    <property type="term" value="P:DNA catabolic process"/>
    <property type="evidence" value="ECO:0007669"/>
    <property type="project" value="UniProtKB-UniRule"/>
</dbReference>
<dbReference type="EC" id="3.1.22.-" evidence="16"/>
<dbReference type="GO" id="GO:0031573">
    <property type="term" value="P:mitotic intra-S DNA damage checkpoint signaling"/>
    <property type="evidence" value="ECO:0007669"/>
    <property type="project" value="TreeGrafter"/>
</dbReference>
<dbReference type="GO" id="GO:0000727">
    <property type="term" value="P:double-strand break repair via break-induced replication"/>
    <property type="evidence" value="ECO:0007669"/>
    <property type="project" value="UniProtKB-UniRule"/>
</dbReference>
<dbReference type="SUPFAM" id="SSF52980">
    <property type="entry name" value="Restriction endonuclease-like"/>
    <property type="match status" value="1"/>
</dbReference>
<dbReference type="GO" id="GO:0046872">
    <property type="term" value="F:metal ion binding"/>
    <property type="evidence" value="ECO:0007669"/>
    <property type="project" value="UniProtKB-UniRule"/>
</dbReference>
<reference evidence="19 20" key="1">
    <citation type="submission" date="2013-03" db="EMBL/GenBank/DDBJ databases">
        <title>The Genome Sequence of Exophiala aquamarina CBS 119918.</title>
        <authorList>
            <consortium name="The Broad Institute Genomics Platform"/>
            <person name="Cuomo C."/>
            <person name="de Hoog S."/>
            <person name="Gorbushina A."/>
            <person name="Walker B."/>
            <person name="Young S.K."/>
            <person name="Zeng Q."/>
            <person name="Gargeya S."/>
            <person name="Fitzgerald M."/>
            <person name="Haas B."/>
            <person name="Abouelleil A."/>
            <person name="Allen A.W."/>
            <person name="Alvarado L."/>
            <person name="Arachchi H.M."/>
            <person name="Berlin A.M."/>
            <person name="Chapman S.B."/>
            <person name="Gainer-Dewar J."/>
            <person name="Goldberg J."/>
            <person name="Griggs A."/>
            <person name="Gujja S."/>
            <person name="Hansen M."/>
            <person name="Howarth C."/>
            <person name="Imamovic A."/>
            <person name="Ireland A."/>
            <person name="Larimer J."/>
            <person name="McCowan C."/>
            <person name="Murphy C."/>
            <person name="Pearson M."/>
            <person name="Poon T.W."/>
            <person name="Priest M."/>
            <person name="Roberts A."/>
            <person name="Saif S."/>
            <person name="Shea T."/>
            <person name="Sisk P."/>
            <person name="Sykes S."/>
            <person name="Wortman J."/>
            <person name="Nusbaum C."/>
            <person name="Birren B."/>
        </authorList>
    </citation>
    <scope>NUCLEOTIDE SEQUENCE [LARGE SCALE GENOMIC DNA]</scope>
    <source>
        <strain evidence="19 20">CBS 119918</strain>
    </source>
</reference>
<dbReference type="InterPro" id="IPR036388">
    <property type="entry name" value="WH-like_DNA-bd_sf"/>
</dbReference>
<sequence length="614" mass="69029">MAQDCANPLLATWLKEWMDQAKERNTKGYTVYKKAYQSIIACPLRFQHPSEAQQLSGLGPKLCDRLTDNLKKFCEENGLPMPSKGRKRKRPSEALTSEPTEPEQISPVRKPRKAQNYVPKLRSGAYALVMALATLDQEANEAIPRDRLIELAQPLCDASFTAPSDPTKFFTAWNSIKTLESKELVCTKGHPVKKYYLSDDGWEVALRMQAAQNGQPLSPAAEKKKKNAAVRDPSLVRDSSPKLNLRRPPLAVPSSAQASLVKSRTASDVVDLLSSSDSEPPRERPVLHDAVLDTQHLLRRPSLSWTFDDFIVLPPGSFEVKMVLDMREVRTTTDRDYISAELKKLGVVPIIRSLPLGDILWVAVVSSQYSDQLKAANIADDEEGNLEIVLEHIMERKRLDDLIYSIKDGRFHEQKFRLSKSGIKYVTYLIEEYSLSAERSDKYGEALESAIASMQVVNGYFVKQTAKLDDTIQYLSRMTKTLKSMYEKKDVYVVPCQALEVEAVSMMLERVRTLAPERIIGMTFPVFGAMCDKSDSMTLRDVFLKMLMTTRGVTGEKAVEIQKIWPTPRAFTEAYSGLDRGPARDNMVSDRLGNAIPRKKIAKTLSAKIAEVWG</sequence>
<keyword evidence="4 16" id="KW-0540">Nuclease</keyword>
<keyword evidence="12 16" id="KW-0539">Nucleus</keyword>
<evidence type="ECO:0000256" key="10">
    <source>
        <dbReference type="ARBA" id="ARBA00023172"/>
    </source>
</evidence>
<evidence type="ECO:0000313" key="20">
    <source>
        <dbReference type="Proteomes" id="UP000027920"/>
    </source>
</evidence>
<evidence type="ECO:0000256" key="13">
    <source>
        <dbReference type="ARBA" id="ARBA00023254"/>
    </source>
</evidence>
<feature type="region of interest" description="Disordered" evidence="17">
    <location>
        <begin position="213"/>
        <end position="259"/>
    </location>
</feature>
<evidence type="ECO:0000256" key="8">
    <source>
        <dbReference type="ARBA" id="ARBA00022801"/>
    </source>
</evidence>
<protein>
    <recommendedName>
        <fullName evidence="16">Crossover junction endonuclease MUS81</fullName>
        <ecNumber evidence="16">3.1.22.-</ecNumber>
    </recommendedName>
</protein>
<evidence type="ECO:0000256" key="4">
    <source>
        <dbReference type="ARBA" id="ARBA00022722"/>
    </source>
</evidence>
<comment type="subcellular location">
    <subcellularLocation>
        <location evidence="2 16">Nucleus</location>
    </subcellularLocation>
</comment>
<evidence type="ECO:0000256" key="14">
    <source>
        <dbReference type="ARBA" id="ARBA00058015"/>
    </source>
</evidence>
<dbReference type="Gene3D" id="1.10.150.670">
    <property type="entry name" value="Crossover junction endonuclease EME1, DNA-binding domain"/>
    <property type="match status" value="1"/>
</dbReference>
<name>A0A072Q0I7_9EURO</name>
<dbReference type="FunFam" id="1.10.10.10:FF:000307">
    <property type="entry name" value="Crossover junction endonuclease MUS81"/>
    <property type="match status" value="1"/>
</dbReference>
<dbReference type="STRING" id="1182545.A0A072Q0I7"/>
<evidence type="ECO:0000256" key="15">
    <source>
        <dbReference type="ARBA" id="ARBA00064962"/>
    </source>
</evidence>
<proteinExistence type="inferred from homology"/>
<keyword evidence="8 16" id="KW-0378">Hydrolase</keyword>
<keyword evidence="7 16" id="KW-0227">DNA damage</keyword>
<evidence type="ECO:0000256" key="11">
    <source>
        <dbReference type="ARBA" id="ARBA00023204"/>
    </source>
</evidence>
<evidence type="ECO:0000256" key="17">
    <source>
        <dbReference type="SAM" id="MobiDB-lite"/>
    </source>
</evidence>
<dbReference type="Gene3D" id="1.10.10.10">
    <property type="entry name" value="Winged helix-like DNA-binding domain superfamily/Winged helix DNA-binding domain"/>
    <property type="match status" value="1"/>
</dbReference>
<evidence type="ECO:0000256" key="1">
    <source>
        <dbReference type="ARBA" id="ARBA00001946"/>
    </source>
</evidence>
<dbReference type="AlphaFoldDB" id="A0A072Q0I7"/>
<comment type="subunit">
    <text evidence="15 16">Interacts with EME1.</text>
</comment>
<dbReference type="GO" id="GO:0005634">
    <property type="term" value="C:nucleus"/>
    <property type="evidence" value="ECO:0007669"/>
    <property type="project" value="UniProtKB-SubCell"/>
</dbReference>
<keyword evidence="11 16" id="KW-0234">DNA repair</keyword>
<comment type="cofactor">
    <cofactor evidence="1 16">
        <name>Mg(2+)</name>
        <dbReference type="ChEBI" id="CHEBI:18420"/>
    </cofactor>
</comment>
<dbReference type="VEuPathDB" id="FungiDB:A1O9_02961"/>
<dbReference type="InterPro" id="IPR006166">
    <property type="entry name" value="ERCC4_domain"/>
</dbReference>
<dbReference type="FunFam" id="1.10.150.110:FF:000001">
    <property type="entry name" value="Putative Crossover junction endonuclease MUS81"/>
    <property type="match status" value="1"/>
</dbReference>
<dbReference type="GeneID" id="25277901"/>
<evidence type="ECO:0000256" key="6">
    <source>
        <dbReference type="ARBA" id="ARBA00022759"/>
    </source>
</evidence>
<evidence type="ECO:0000259" key="18">
    <source>
        <dbReference type="SMART" id="SM00891"/>
    </source>
</evidence>
<dbReference type="GO" id="GO:0003677">
    <property type="term" value="F:DNA binding"/>
    <property type="evidence" value="ECO:0007669"/>
    <property type="project" value="UniProtKB-UniRule"/>
</dbReference>
<organism evidence="19 20">
    <name type="scientific">Exophiala aquamarina CBS 119918</name>
    <dbReference type="NCBI Taxonomy" id="1182545"/>
    <lineage>
        <taxon>Eukaryota</taxon>
        <taxon>Fungi</taxon>
        <taxon>Dikarya</taxon>
        <taxon>Ascomycota</taxon>
        <taxon>Pezizomycotina</taxon>
        <taxon>Eurotiomycetes</taxon>
        <taxon>Chaetothyriomycetidae</taxon>
        <taxon>Chaetothyriales</taxon>
        <taxon>Herpotrichiellaceae</taxon>
        <taxon>Exophiala</taxon>
    </lineage>
</organism>
<dbReference type="InterPro" id="IPR010996">
    <property type="entry name" value="HHH_MUS81"/>
</dbReference>
<keyword evidence="13" id="KW-0469">Meiosis</keyword>
<dbReference type="Pfam" id="PF02732">
    <property type="entry name" value="ERCC4"/>
    <property type="match status" value="1"/>
</dbReference>
<dbReference type="InterPro" id="IPR047416">
    <property type="entry name" value="XPF_nuclease_Mus81"/>
</dbReference>
<dbReference type="FunFam" id="3.40.50.10130:FF:000003">
    <property type="entry name" value="Crossover junction endonuclease MUS81"/>
    <property type="match status" value="1"/>
</dbReference>
<comment type="caution">
    <text evidence="19">The sequence shown here is derived from an EMBL/GenBank/DDBJ whole genome shotgun (WGS) entry which is preliminary data.</text>
</comment>
<dbReference type="Pfam" id="PF14716">
    <property type="entry name" value="HHH_8"/>
    <property type="match status" value="1"/>
</dbReference>
<comment type="function">
    <text evidence="14 16">Interacts with EME1 to form a DNA structure-specific endonuclease with substrate preference for branched DNA structures with a 5'-end at the branch nick. Typical substrates include 3'-flap structures, D-loops, replication forks and nicked Holliday junctions. May be required in mitosis for the processing of stalled or collapsed replication fork intermediates. May be required in meiosis for the repair of meiosis-specific double strand breaks subsequent to single-end invasion (SEI).</text>
</comment>
<dbReference type="InterPro" id="IPR042530">
    <property type="entry name" value="EME1/EME2_C"/>
</dbReference>
<dbReference type="InterPro" id="IPR033309">
    <property type="entry name" value="Mus81"/>
</dbReference>
<keyword evidence="6 16" id="KW-0255">Endonuclease</keyword>
<evidence type="ECO:0000256" key="3">
    <source>
        <dbReference type="ARBA" id="ARBA00010015"/>
    </source>
</evidence>
<evidence type="ECO:0000256" key="16">
    <source>
        <dbReference type="RuleBase" id="RU369042"/>
    </source>
</evidence>
<dbReference type="GO" id="GO:0000712">
    <property type="term" value="P:resolution of meiotic recombination intermediates"/>
    <property type="evidence" value="ECO:0007669"/>
    <property type="project" value="UniProtKB-ARBA"/>
</dbReference>
<dbReference type="SMART" id="SM00891">
    <property type="entry name" value="ERCC4"/>
    <property type="match status" value="1"/>
</dbReference>
<dbReference type="GO" id="GO:0008821">
    <property type="term" value="F:crossover junction DNA endonuclease activity"/>
    <property type="evidence" value="ECO:0007669"/>
    <property type="project" value="UniProtKB-UniRule"/>
</dbReference>
<feature type="domain" description="ERCC4" evidence="18">
    <location>
        <begin position="321"/>
        <end position="434"/>
    </location>
</feature>
<comment type="similarity">
    <text evidence="3 16">Belongs to the XPF family.</text>
</comment>
<dbReference type="OrthoDB" id="5963188at2759"/>
<keyword evidence="5 16" id="KW-0479">Metal-binding</keyword>
<dbReference type="PANTHER" id="PTHR13451">
    <property type="entry name" value="CLASS II CROSSOVER JUNCTION ENDONUCLEASE MUS81"/>
    <property type="match status" value="1"/>
</dbReference>
<evidence type="ECO:0000256" key="7">
    <source>
        <dbReference type="ARBA" id="ARBA00022763"/>
    </source>
</evidence>
<dbReference type="InterPro" id="IPR047417">
    <property type="entry name" value="WHD_MUS81"/>
</dbReference>
<dbReference type="PANTHER" id="PTHR13451:SF0">
    <property type="entry name" value="CROSSOVER JUNCTION ENDONUCLEASE MUS81"/>
    <property type="match status" value="1"/>
</dbReference>
<dbReference type="GO" id="GO:0031297">
    <property type="term" value="P:replication fork processing"/>
    <property type="evidence" value="ECO:0007669"/>
    <property type="project" value="UniProtKB-ARBA"/>
</dbReference>
<evidence type="ECO:0000313" key="19">
    <source>
        <dbReference type="EMBL" id="KEF61395.1"/>
    </source>
</evidence>
<keyword evidence="9 16" id="KW-0460">Magnesium</keyword>
<dbReference type="HOGENOM" id="CLU_014329_1_0_1"/>
<dbReference type="GO" id="GO:0048257">
    <property type="term" value="F:3'-flap endonuclease activity"/>
    <property type="evidence" value="ECO:0007669"/>
    <property type="project" value="TreeGrafter"/>
</dbReference>
<accession>A0A072Q0I7</accession>
<gene>
    <name evidence="19" type="ORF">A1O9_02961</name>
</gene>
<dbReference type="GO" id="GO:0048476">
    <property type="term" value="C:Holliday junction resolvase complex"/>
    <property type="evidence" value="ECO:0007669"/>
    <property type="project" value="UniProtKB-UniRule"/>
</dbReference>
<dbReference type="Gene3D" id="1.10.150.110">
    <property type="entry name" value="DNA polymerase beta, N-terminal domain-like"/>
    <property type="match status" value="1"/>
</dbReference>
<dbReference type="Proteomes" id="UP000027920">
    <property type="component" value="Unassembled WGS sequence"/>
</dbReference>
<dbReference type="Pfam" id="PF21136">
    <property type="entry name" value="WHD_MUS81"/>
    <property type="match status" value="1"/>
</dbReference>
<dbReference type="EMBL" id="AMGV01000002">
    <property type="protein sequence ID" value="KEF61395.1"/>
    <property type="molecule type" value="Genomic_DNA"/>
</dbReference>
<evidence type="ECO:0000256" key="5">
    <source>
        <dbReference type="ARBA" id="ARBA00022723"/>
    </source>
</evidence>
<evidence type="ECO:0000256" key="9">
    <source>
        <dbReference type="ARBA" id="ARBA00022842"/>
    </source>
</evidence>
<dbReference type="CDD" id="cd20074">
    <property type="entry name" value="XPF_nuclease_Mus81"/>
    <property type="match status" value="1"/>
</dbReference>
<dbReference type="Gene3D" id="3.40.50.10130">
    <property type="match status" value="1"/>
</dbReference>